<reference evidence="2" key="1">
    <citation type="journal article" date="2021" name="bioRxiv">
        <title>Whole Genome Assembly and Annotation of Northern Wild Rice, Zizania palustris L., Supports a Whole Genome Duplication in the Zizania Genus.</title>
        <authorList>
            <person name="Haas M."/>
            <person name="Kono T."/>
            <person name="Macchietto M."/>
            <person name="Millas R."/>
            <person name="McGilp L."/>
            <person name="Shao M."/>
            <person name="Duquette J."/>
            <person name="Hirsch C.N."/>
            <person name="Kimball J."/>
        </authorList>
    </citation>
    <scope>NUCLEOTIDE SEQUENCE</scope>
    <source>
        <tissue evidence="2">Fresh leaf tissue</tissue>
    </source>
</reference>
<gene>
    <name evidence="2" type="ORF">GUJ93_ZPchr0008g12965</name>
</gene>
<evidence type="ECO:0000313" key="2">
    <source>
        <dbReference type="EMBL" id="KAG8047610.1"/>
    </source>
</evidence>
<evidence type="ECO:0000313" key="3">
    <source>
        <dbReference type="Proteomes" id="UP000729402"/>
    </source>
</evidence>
<organism evidence="2 3">
    <name type="scientific">Zizania palustris</name>
    <name type="common">Northern wild rice</name>
    <dbReference type="NCBI Taxonomy" id="103762"/>
    <lineage>
        <taxon>Eukaryota</taxon>
        <taxon>Viridiplantae</taxon>
        <taxon>Streptophyta</taxon>
        <taxon>Embryophyta</taxon>
        <taxon>Tracheophyta</taxon>
        <taxon>Spermatophyta</taxon>
        <taxon>Magnoliopsida</taxon>
        <taxon>Liliopsida</taxon>
        <taxon>Poales</taxon>
        <taxon>Poaceae</taxon>
        <taxon>BOP clade</taxon>
        <taxon>Oryzoideae</taxon>
        <taxon>Oryzeae</taxon>
        <taxon>Zizaniinae</taxon>
        <taxon>Zizania</taxon>
    </lineage>
</organism>
<keyword evidence="3" id="KW-1185">Reference proteome</keyword>
<comment type="caution">
    <text evidence="2">The sequence shown here is derived from an EMBL/GenBank/DDBJ whole genome shotgun (WGS) entry which is preliminary data.</text>
</comment>
<name>A0A8J5V1Y8_ZIZPA</name>
<sequence length="186" mass="20416">MQVLSDLQKQAIYEQYDDDPSNDTTLHWSSTFLNVVVLGNVVSINGFRCSCFSLILLRFAIVGHRQVDHAEQPYRAPRATDREERGDECTDFGGPAEGEQGSATCPSCCRSTTSRNRCSQVGHSIGAYICLKIFKRLQKKDRRGGKALGITKSGEIPASESGDSTGNNTPKGQPKEEACKWRNQGA</sequence>
<proteinExistence type="predicted"/>
<dbReference type="Proteomes" id="UP000729402">
    <property type="component" value="Unassembled WGS sequence"/>
</dbReference>
<feature type="compositionally biased region" description="Polar residues" evidence="1">
    <location>
        <begin position="161"/>
        <end position="171"/>
    </location>
</feature>
<feature type="region of interest" description="Disordered" evidence="1">
    <location>
        <begin position="142"/>
        <end position="186"/>
    </location>
</feature>
<protein>
    <submittedName>
        <fullName evidence="2">Uncharacterized protein</fullName>
    </submittedName>
</protein>
<evidence type="ECO:0000256" key="1">
    <source>
        <dbReference type="SAM" id="MobiDB-lite"/>
    </source>
</evidence>
<dbReference type="AlphaFoldDB" id="A0A8J5V1Y8"/>
<reference evidence="2" key="2">
    <citation type="submission" date="2021-02" db="EMBL/GenBank/DDBJ databases">
        <authorList>
            <person name="Kimball J.A."/>
            <person name="Haas M.W."/>
            <person name="Macchietto M."/>
            <person name="Kono T."/>
            <person name="Duquette J."/>
            <person name="Shao M."/>
        </authorList>
    </citation>
    <scope>NUCLEOTIDE SEQUENCE</scope>
    <source>
        <tissue evidence="2">Fresh leaf tissue</tissue>
    </source>
</reference>
<dbReference type="EMBL" id="JAAALK010000290">
    <property type="protein sequence ID" value="KAG8047610.1"/>
    <property type="molecule type" value="Genomic_DNA"/>
</dbReference>
<accession>A0A8J5V1Y8</accession>